<evidence type="ECO:0000313" key="2">
    <source>
        <dbReference type="EMBL" id="GIY69028.1"/>
    </source>
</evidence>
<feature type="transmembrane region" description="Helical" evidence="1">
    <location>
        <begin position="35"/>
        <end position="56"/>
    </location>
</feature>
<evidence type="ECO:0000256" key="1">
    <source>
        <dbReference type="SAM" id="Phobius"/>
    </source>
</evidence>
<reference evidence="2 3" key="1">
    <citation type="submission" date="2021-06" db="EMBL/GenBank/DDBJ databases">
        <title>Caerostris extrusa draft genome.</title>
        <authorList>
            <person name="Kono N."/>
            <person name="Arakawa K."/>
        </authorList>
    </citation>
    <scope>NUCLEOTIDE SEQUENCE [LARGE SCALE GENOMIC DNA]</scope>
</reference>
<keyword evidence="1" id="KW-0472">Membrane</keyword>
<keyword evidence="1" id="KW-1133">Transmembrane helix</keyword>
<comment type="caution">
    <text evidence="2">The sequence shown here is derived from an EMBL/GenBank/DDBJ whole genome shotgun (WGS) entry which is preliminary data.</text>
</comment>
<dbReference type="EMBL" id="BPLR01014477">
    <property type="protein sequence ID" value="GIY69028.1"/>
    <property type="molecule type" value="Genomic_DNA"/>
</dbReference>
<sequence>MVEPPHPNKPVENPANGAPDLDAIFGKKKQTAYSALVPAILISTLGLCFQFSLFVLTSCTGSSTCTSVILLTKSLYPWVRVKCTEDRLCQICKRNKYNVWNKKKKKNLL</sequence>
<evidence type="ECO:0000313" key="3">
    <source>
        <dbReference type="Proteomes" id="UP001054945"/>
    </source>
</evidence>
<name>A0AAV4VG55_CAEEX</name>
<keyword evidence="3" id="KW-1185">Reference proteome</keyword>
<dbReference type="AlphaFoldDB" id="A0AAV4VG55"/>
<keyword evidence="1" id="KW-0812">Transmembrane</keyword>
<protein>
    <submittedName>
        <fullName evidence="2">Uncharacterized protein</fullName>
    </submittedName>
</protein>
<proteinExistence type="predicted"/>
<dbReference type="Proteomes" id="UP001054945">
    <property type="component" value="Unassembled WGS sequence"/>
</dbReference>
<gene>
    <name evidence="2" type="ORF">CEXT_14651</name>
</gene>
<accession>A0AAV4VG55</accession>
<organism evidence="2 3">
    <name type="scientific">Caerostris extrusa</name>
    <name type="common">Bark spider</name>
    <name type="synonym">Caerostris bankana</name>
    <dbReference type="NCBI Taxonomy" id="172846"/>
    <lineage>
        <taxon>Eukaryota</taxon>
        <taxon>Metazoa</taxon>
        <taxon>Ecdysozoa</taxon>
        <taxon>Arthropoda</taxon>
        <taxon>Chelicerata</taxon>
        <taxon>Arachnida</taxon>
        <taxon>Araneae</taxon>
        <taxon>Araneomorphae</taxon>
        <taxon>Entelegynae</taxon>
        <taxon>Araneoidea</taxon>
        <taxon>Araneidae</taxon>
        <taxon>Caerostris</taxon>
    </lineage>
</organism>